<dbReference type="PANTHER" id="PTHR35317">
    <property type="entry name" value="OS04G0629600 PROTEIN"/>
    <property type="match status" value="1"/>
</dbReference>
<name>A0A0A9BV78_ARUDO</name>
<dbReference type="Pfam" id="PF14223">
    <property type="entry name" value="Retrotran_gag_2"/>
    <property type="match status" value="1"/>
</dbReference>
<evidence type="ECO:0000313" key="2">
    <source>
        <dbReference type="EMBL" id="JAD67216.1"/>
    </source>
</evidence>
<dbReference type="PANTHER" id="PTHR35317:SF23">
    <property type="entry name" value="OS04G0629600 PROTEIN"/>
    <property type="match status" value="1"/>
</dbReference>
<reference evidence="2" key="2">
    <citation type="journal article" date="2015" name="Data Brief">
        <title>Shoot transcriptome of the giant reed, Arundo donax.</title>
        <authorList>
            <person name="Barrero R.A."/>
            <person name="Guerrero F.D."/>
            <person name="Moolhuijzen P."/>
            <person name="Goolsby J.A."/>
            <person name="Tidwell J."/>
            <person name="Bellgard S.E."/>
            <person name="Bellgard M.I."/>
        </authorList>
    </citation>
    <scope>NUCLEOTIDE SEQUENCE</scope>
    <source>
        <tissue evidence="2">Shoot tissue taken approximately 20 cm above the soil surface</tissue>
    </source>
</reference>
<dbReference type="EMBL" id="GBRH01230679">
    <property type="protein sequence ID" value="JAD67216.1"/>
    <property type="molecule type" value="Transcribed_RNA"/>
</dbReference>
<evidence type="ECO:0000256" key="1">
    <source>
        <dbReference type="SAM" id="MobiDB-lite"/>
    </source>
</evidence>
<accession>A0A0A9BV78</accession>
<feature type="compositionally biased region" description="Basic and acidic residues" evidence="1">
    <location>
        <begin position="267"/>
        <end position="279"/>
    </location>
</feature>
<feature type="region of interest" description="Disordered" evidence="1">
    <location>
        <begin position="256"/>
        <end position="279"/>
    </location>
</feature>
<sequence length="279" mass="32226">MHRRLSCSPQAEDAGQRLETKLVAAKQKRLDELQQSTNYTAVPYNYAGTSSSSTYVPLGKAPYFDGTHYASWKHKMKIYLRAIHPSIWRIVESGYTVEDEDNLTPDEEQNEHKNAQAACAIFNALSENEFNWVYGLERAKDIWDTLRNVHEGTSSVREYKIELLRSKLDWFIMEEGETPTEMYNRLSLIVNEIKGLGCKEMTDHFVVKRMLRALTPRNANLVTIIRWSEDYKKLTPHDVLGKILVHEMMEEESKKIHDLINKGSSSKKKDSTLKARKEA</sequence>
<dbReference type="AlphaFoldDB" id="A0A0A9BV78"/>
<reference evidence="2" key="1">
    <citation type="submission" date="2014-09" db="EMBL/GenBank/DDBJ databases">
        <authorList>
            <person name="Magalhaes I.L.F."/>
            <person name="Oliveira U."/>
            <person name="Santos F.R."/>
            <person name="Vidigal T.H.D.A."/>
            <person name="Brescovit A.D."/>
            <person name="Santos A.J."/>
        </authorList>
    </citation>
    <scope>NUCLEOTIDE SEQUENCE</scope>
    <source>
        <tissue evidence="2">Shoot tissue taken approximately 20 cm above the soil surface</tissue>
    </source>
</reference>
<organism evidence="2">
    <name type="scientific">Arundo donax</name>
    <name type="common">Giant reed</name>
    <name type="synonym">Donax arundinaceus</name>
    <dbReference type="NCBI Taxonomy" id="35708"/>
    <lineage>
        <taxon>Eukaryota</taxon>
        <taxon>Viridiplantae</taxon>
        <taxon>Streptophyta</taxon>
        <taxon>Embryophyta</taxon>
        <taxon>Tracheophyta</taxon>
        <taxon>Spermatophyta</taxon>
        <taxon>Magnoliopsida</taxon>
        <taxon>Liliopsida</taxon>
        <taxon>Poales</taxon>
        <taxon>Poaceae</taxon>
        <taxon>PACMAD clade</taxon>
        <taxon>Arundinoideae</taxon>
        <taxon>Arundineae</taxon>
        <taxon>Arundo</taxon>
    </lineage>
</organism>
<proteinExistence type="predicted"/>
<protein>
    <submittedName>
        <fullName evidence="2">Uncharacterized protein</fullName>
    </submittedName>
</protein>